<dbReference type="InterPro" id="IPR002645">
    <property type="entry name" value="STAS_dom"/>
</dbReference>
<accession>A0ABT2MGP3</accession>
<sequence>MSDQFRLHAAKAEQSPVVVATGEIDLANVDAFQAVLDRAAADNAMITVDLSRVSYCDSAAVRALFSVAADTKLALIVPAHGPITTLLGISGLDRVATVTVTD</sequence>
<dbReference type="Proteomes" id="UP001206639">
    <property type="component" value="Unassembled WGS sequence"/>
</dbReference>
<name>A0ABT2MGP3_9MYCO</name>
<organism evidence="2 3">
    <name type="scientific">Mycobacterium deserti</name>
    <dbReference type="NCBI Taxonomy" id="2978347"/>
    <lineage>
        <taxon>Bacteria</taxon>
        <taxon>Bacillati</taxon>
        <taxon>Actinomycetota</taxon>
        <taxon>Actinomycetes</taxon>
        <taxon>Mycobacteriales</taxon>
        <taxon>Mycobacteriaceae</taxon>
        <taxon>Mycobacterium</taxon>
    </lineage>
</organism>
<reference evidence="3" key="1">
    <citation type="submission" date="2023-07" db="EMBL/GenBank/DDBJ databases">
        <authorList>
            <person name="Deng Y."/>
            <person name="Zhang Y.-Q."/>
        </authorList>
    </citation>
    <scope>NUCLEOTIDE SEQUENCE [LARGE SCALE GENOMIC DNA]</scope>
    <source>
        <strain evidence="3">CPCC 205710</strain>
    </source>
</reference>
<evidence type="ECO:0000313" key="2">
    <source>
        <dbReference type="EMBL" id="MCT7661460.1"/>
    </source>
</evidence>
<protein>
    <submittedName>
        <fullName evidence="2">STAS domain-containing protein</fullName>
    </submittedName>
</protein>
<dbReference type="Gene3D" id="3.30.750.24">
    <property type="entry name" value="STAS domain"/>
    <property type="match status" value="1"/>
</dbReference>
<dbReference type="PROSITE" id="PS50801">
    <property type="entry name" value="STAS"/>
    <property type="match status" value="1"/>
</dbReference>
<feature type="domain" description="STAS" evidence="1">
    <location>
        <begin position="17"/>
        <end position="102"/>
    </location>
</feature>
<evidence type="ECO:0000313" key="3">
    <source>
        <dbReference type="Proteomes" id="UP001206639"/>
    </source>
</evidence>
<dbReference type="Pfam" id="PF13466">
    <property type="entry name" value="STAS_2"/>
    <property type="match status" value="1"/>
</dbReference>
<gene>
    <name evidence="2" type="ORF">N4S67_23920</name>
</gene>
<dbReference type="CDD" id="cd07043">
    <property type="entry name" value="STAS_anti-anti-sigma_factors"/>
    <property type="match status" value="1"/>
</dbReference>
<dbReference type="InterPro" id="IPR036513">
    <property type="entry name" value="STAS_dom_sf"/>
</dbReference>
<proteinExistence type="predicted"/>
<dbReference type="RefSeq" id="WP_260995522.1">
    <property type="nucleotide sequence ID" value="NZ_JAODWD010000006.1"/>
</dbReference>
<dbReference type="SUPFAM" id="SSF52091">
    <property type="entry name" value="SpoIIaa-like"/>
    <property type="match status" value="1"/>
</dbReference>
<comment type="caution">
    <text evidence="2">The sequence shown here is derived from an EMBL/GenBank/DDBJ whole genome shotgun (WGS) entry which is preliminary data.</text>
</comment>
<keyword evidence="3" id="KW-1185">Reference proteome</keyword>
<dbReference type="InterPro" id="IPR058548">
    <property type="entry name" value="MlaB-like_STAS"/>
</dbReference>
<evidence type="ECO:0000259" key="1">
    <source>
        <dbReference type="PROSITE" id="PS50801"/>
    </source>
</evidence>
<dbReference type="EMBL" id="JAODWD010000006">
    <property type="protein sequence ID" value="MCT7661460.1"/>
    <property type="molecule type" value="Genomic_DNA"/>
</dbReference>